<protein>
    <submittedName>
        <fullName evidence="3">Uncharacterized protein</fullName>
    </submittedName>
</protein>
<feature type="compositionally biased region" description="Pro residues" evidence="1">
    <location>
        <begin position="85"/>
        <end position="118"/>
    </location>
</feature>
<feature type="transmembrane region" description="Helical" evidence="2">
    <location>
        <begin position="157"/>
        <end position="182"/>
    </location>
</feature>
<keyword evidence="4" id="KW-1185">Reference proteome</keyword>
<keyword evidence="2" id="KW-1133">Transmembrane helix</keyword>
<keyword evidence="2" id="KW-0472">Membrane</keyword>
<keyword evidence="2" id="KW-0812">Transmembrane</keyword>
<comment type="caution">
    <text evidence="3">The sequence shown here is derived from an EMBL/GenBank/DDBJ whole genome shotgun (WGS) entry which is preliminary data.</text>
</comment>
<dbReference type="PRINTS" id="PR01217">
    <property type="entry name" value="PRICHEXTENSN"/>
</dbReference>
<accession>A0ABY0KSP7</accession>
<dbReference type="Proteomes" id="UP000199405">
    <property type="component" value="Unassembled WGS sequence"/>
</dbReference>
<dbReference type="RefSeq" id="WP_244255036.1">
    <property type="nucleotide sequence ID" value="NZ_FMCQ01000009.1"/>
</dbReference>
<proteinExistence type="predicted"/>
<feature type="compositionally biased region" description="Pro residues" evidence="1">
    <location>
        <begin position="43"/>
        <end position="61"/>
    </location>
</feature>
<evidence type="ECO:0000313" key="4">
    <source>
        <dbReference type="Proteomes" id="UP000199405"/>
    </source>
</evidence>
<feature type="compositionally biased region" description="Low complexity" evidence="1">
    <location>
        <begin position="16"/>
        <end position="27"/>
    </location>
</feature>
<evidence type="ECO:0000313" key="3">
    <source>
        <dbReference type="EMBL" id="SCF07309.1"/>
    </source>
</evidence>
<feature type="region of interest" description="Disordered" evidence="1">
    <location>
        <begin position="1"/>
        <end position="151"/>
    </location>
</feature>
<organism evidence="3 4">
    <name type="scientific">Micromonospora tulbaghiae</name>
    <dbReference type="NCBI Taxonomy" id="479978"/>
    <lineage>
        <taxon>Bacteria</taxon>
        <taxon>Bacillati</taxon>
        <taxon>Actinomycetota</taxon>
        <taxon>Actinomycetes</taxon>
        <taxon>Micromonosporales</taxon>
        <taxon>Micromonosporaceae</taxon>
        <taxon>Micromonospora</taxon>
    </lineage>
</organism>
<feature type="compositionally biased region" description="Basic and acidic residues" evidence="1">
    <location>
        <begin position="142"/>
        <end position="151"/>
    </location>
</feature>
<reference evidence="3 4" key="1">
    <citation type="submission" date="2016-06" db="EMBL/GenBank/DDBJ databases">
        <authorList>
            <person name="Varghese N."/>
            <person name="Submissions Spin"/>
        </authorList>
    </citation>
    <scope>NUCLEOTIDE SEQUENCE [LARGE SCALE GENOMIC DNA]</scope>
    <source>
        <strain evidence="3 4">DSM 45142</strain>
    </source>
</reference>
<evidence type="ECO:0000256" key="2">
    <source>
        <dbReference type="SAM" id="Phobius"/>
    </source>
</evidence>
<evidence type="ECO:0000256" key="1">
    <source>
        <dbReference type="SAM" id="MobiDB-lite"/>
    </source>
</evidence>
<feature type="compositionally biased region" description="Low complexity" evidence="1">
    <location>
        <begin position="198"/>
        <end position="208"/>
    </location>
</feature>
<dbReference type="EMBL" id="FMCQ01000009">
    <property type="protein sequence ID" value="SCF07309.1"/>
    <property type="molecule type" value="Genomic_DNA"/>
</dbReference>
<gene>
    <name evidence="3" type="ORF">GA0070562_5838</name>
</gene>
<feature type="region of interest" description="Disordered" evidence="1">
    <location>
        <begin position="388"/>
        <end position="408"/>
    </location>
</feature>
<sequence>MVYRYESDEDAFLEYPKPGSAPNGPAAATPPPAGPSRSRFPTPSLPRPPRPTAQPALPPPGAAEQQALPPAGPDEQAVDDARAPVPAPPAPAPTPGRPAPPREPSPVPQPAPPVPAPVPAAANRPTVPIPASPTARAADVSELPRTRRAERRGGGRFWQTLVGGAAVLLLLSLTGLAVAALLDERTATPPAGQPTPQPTESSTPSGGTDLDSRDTDQAALTVKEVFPAKDLVITDGKPAYRVLKTQASTKCQVAATGEIADLLTRLGCNQVVRGTLRSPDGDHLVTAGLFNLTDVATAQRVRDRIRPLLDGRQGRFRGMAAGDGTESVEKAAARVAWQVRGHYVAFCLVTRADGERIPSDDATAREIMYDLVELHLNRAVLDLRAAAGTAGQPDADSAEDSAGQRGTD</sequence>
<dbReference type="GeneID" id="93472522"/>
<name>A0ABY0KSP7_9ACTN</name>
<feature type="region of interest" description="Disordered" evidence="1">
    <location>
        <begin position="187"/>
        <end position="213"/>
    </location>
</feature>